<dbReference type="InterPro" id="IPR015424">
    <property type="entry name" value="PyrdxlP-dep_Trfase"/>
</dbReference>
<keyword evidence="4 8" id="KW-0808">Transferase</keyword>
<comment type="similarity">
    <text evidence="2">Belongs to the class-I pyridoxal-phosphate-dependent aminotransferase family.</text>
</comment>
<dbReference type="GO" id="GO:0047536">
    <property type="term" value="F:2-aminoadipate transaminase activity"/>
    <property type="evidence" value="ECO:0007669"/>
    <property type="project" value="TreeGrafter"/>
</dbReference>
<evidence type="ECO:0000256" key="3">
    <source>
        <dbReference type="ARBA" id="ARBA00022576"/>
    </source>
</evidence>
<dbReference type="InterPro" id="IPR050859">
    <property type="entry name" value="Class-I_PLP-dep_aminotransf"/>
</dbReference>
<evidence type="ECO:0000313" key="9">
    <source>
        <dbReference type="Proteomes" id="UP000249619"/>
    </source>
</evidence>
<dbReference type="GO" id="GO:0009074">
    <property type="term" value="P:aromatic amino acid family catabolic process"/>
    <property type="evidence" value="ECO:0007669"/>
    <property type="project" value="TreeGrafter"/>
</dbReference>
<gene>
    <name evidence="8" type="ORF">DDE83_009184</name>
</gene>
<feature type="region of interest" description="Disordered" evidence="6">
    <location>
        <begin position="1"/>
        <end position="72"/>
    </location>
</feature>
<dbReference type="GO" id="GO:0006571">
    <property type="term" value="P:tyrosine biosynthetic process"/>
    <property type="evidence" value="ECO:0007669"/>
    <property type="project" value="TreeGrafter"/>
</dbReference>
<dbReference type="AlphaFoldDB" id="A0A364MRP7"/>
<dbReference type="PANTHER" id="PTHR42790">
    <property type="entry name" value="AMINOTRANSFERASE"/>
    <property type="match status" value="1"/>
</dbReference>
<keyword evidence="5" id="KW-0663">Pyridoxal phosphate</keyword>
<accession>A0A364MRP7</accession>
<evidence type="ECO:0000313" key="8">
    <source>
        <dbReference type="EMBL" id="RAQ99677.1"/>
    </source>
</evidence>
<dbReference type="OrthoDB" id="691673at2759"/>
<feature type="compositionally biased region" description="Basic residues" evidence="6">
    <location>
        <begin position="1"/>
        <end position="10"/>
    </location>
</feature>
<protein>
    <submittedName>
        <fullName evidence="8">Aromatic amino acid aminotransferase 1</fullName>
    </submittedName>
</protein>
<dbReference type="Proteomes" id="UP000249619">
    <property type="component" value="Unassembled WGS sequence"/>
</dbReference>
<dbReference type="GO" id="GO:0019878">
    <property type="term" value="P:lysine biosynthetic process via aminoadipic acid"/>
    <property type="evidence" value="ECO:0007669"/>
    <property type="project" value="TreeGrafter"/>
</dbReference>
<keyword evidence="3 8" id="KW-0032">Aminotransferase</keyword>
<proteinExistence type="inferred from homology"/>
<dbReference type="GO" id="GO:0030170">
    <property type="term" value="F:pyridoxal phosphate binding"/>
    <property type="evidence" value="ECO:0007669"/>
    <property type="project" value="InterPro"/>
</dbReference>
<reference evidence="9" key="1">
    <citation type="submission" date="2018-05" db="EMBL/GenBank/DDBJ databases">
        <title>Draft genome sequence of Stemphylium lycopersici strain CIDEFI 213.</title>
        <authorList>
            <person name="Medina R."/>
            <person name="Franco M.E.E."/>
            <person name="Lucentini C.G."/>
            <person name="Saparrat M.C.N."/>
            <person name="Balatti P.A."/>
        </authorList>
    </citation>
    <scope>NUCLEOTIDE SEQUENCE [LARGE SCALE GENOMIC DNA]</scope>
    <source>
        <strain evidence="9">CIDEFI 213</strain>
    </source>
</reference>
<keyword evidence="9" id="KW-1185">Reference proteome</keyword>
<dbReference type="EMBL" id="QGDH01000495">
    <property type="protein sequence ID" value="RAQ99677.1"/>
    <property type="molecule type" value="Genomic_DNA"/>
</dbReference>
<sequence>MTKRLTRNPHVRPESFFEMDTSATNSKLSSALPKTDEITATRPGPRERQRITEAPSGSIDSQIRSREGKPKAKRWDHIISQEARIRKGHSLMKAAKFLRNPGIISLGTGLPSSEYFPFERLSIKVPVTGYFSESQTREFGVTITAGKYDLAHNKSLFDISTSFNYGQGSGSAQLLRWVTEHTDLVHHPPYQDWRCAMSVGSTSALEMAFRMLSQPGDMVLFEEYTFSAAVEIATPLGIRPVSIPIDSEGLLPEAVDDILSDWDVYTYGTRKPHLLYTIPTGQNPTGATQSTARRRSLYSVCQKHDILVIEDDPYYFLQMEPFYAHSGSATPASSSHAEFLQSLVPSLLSMDTDGRVMRLDSFSKVISPGSRIGWVTASQQIIERFKAHAGLSTQGPSGISQLLLWKLLEEHWGHPGYLDWLVYLRMEYNSRREIILSACERFLPQQVVSWSPPMAETVEEQIFMRVIDHGVLIMCGSWFRADSTQQLDTLFFRATYAAAPAEHLVEGIRRLGEAIREEFELK</sequence>
<evidence type="ECO:0000259" key="7">
    <source>
        <dbReference type="Pfam" id="PF00155"/>
    </source>
</evidence>
<feature type="compositionally biased region" description="Basic and acidic residues" evidence="6">
    <location>
        <begin position="34"/>
        <end position="51"/>
    </location>
</feature>
<dbReference type="PANTHER" id="PTHR42790:SF21">
    <property type="entry name" value="AROMATIC_AMINOADIPATE AMINOTRANSFERASE 1"/>
    <property type="match status" value="1"/>
</dbReference>
<dbReference type="Gene3D" id="3.40.640.10">
    <property type="entry name" value="Type I PLP-dependent aspartate aminotransferase-like (Major domain)"/>
    <property type="match status" value="1"/>
</dbReference>
<dbReference type="GO" id="GO:0008793">
    <property type="term" value="F:aromatic-amino-acid transaminase activity"/>
    <property type="evidence" value="ECO:0007669"/>
    <property type="project" value="TreeGrafter"/>
</dbReference>
<dbReference type="CDD" id="cd00609">
    <property type="entry name" value="AAT_like"/>
    <property type="match status" value="1"/>
</dbReference>
<comment type="cofactor">
    <cofactor evidence="1">
        <name>pyridoxal 5'-phosphate</name>
        <dbReference type="ChEBI" id="CHEBI:597326"/>
    </cofactor>
</comment>
<dbReference type="InterPro" id="IPR015421">
    <property type="entry name" value="PyrdxlP-dep_Trfase_major"/>
</dbReference>
<evidence type="ECO:0000256" key="4">
    <source>
        <dbReference type="ARBA" id="ARBA00022679"/>
    </source>
</evidence>
<dbReference type="Pfam" id="PF00155">
    <property type="entry name" value="Aminotran_1_2"/>
    <property type="match status" value="1"/>
</dbReference>
<dbReference type="InterPro" id="IPR004839">
    <property type="entry name" value="Aminotransferase_I/II_large"/>
</dbReference>
<comment type="caution">
    <text evidence="8">The sequence shown here is derived from an EMBL/GenBank/DDBJ whole genome shotgun (WGS) entry which is preliminary data.</text>
</comment>
<name>A0A364MRP7_STELY</name>
<evidence type="ECO:0000256" key="6">
    <source>
        <dbReference type="SAM" id="MobiDB-lite"/>
    </source>
</evidence>
<evidence type="ECO:0000256" key="2">
    <source>
        <dbReference type="ARBA" id="ARBA00007441"/>
    </source>
</evidence>
<feature type="domain" description="Aminotransferase class I/classII large" evidence="7">
    <location>
        <begin position="158"/>
        <end position="511"/>
    </location>
</feature>
<feature type="compositionally biased region" description="Basic and acidic residues" evidence="6">
    <location>
        <begin position="63"/>
        <end position="72"/>
    </location>
</feature>
<dbReference type="SUPFAM" id="SSF53383">
    <property type="entry name" value="PLP-dependent transferases"/>
    <property type="match status" value="1"/>
</dbReference>
<organism evidence="8 9">
    <name type="scientific">Stemphylium lycopersici</name>
    <name type="common">Tomato gray leaf spot disease fungus</name>
    <name type="synonym">Thyrospora lycopersici</name>
    <dbReference type="NCBI Taxonomy" id="183478"/>
    <lineage>
        <taxon>Eukaryota</taxon>
        <taxon>Fungi</taxon>
        <taxon>Dikarya</taxon>
        <taxon>Ascomycota</taxon>
        <taxon>Pezizomycotina</taxon>
        <taxon>Dothideomycetes</taxon>
        <taxon>Pleosporomycetidae</taxon>
        <taxon>Pleosporales</taxon>
        <taxon>Pleosporineae</taxon>
        <taxon>Pleosporaceae</taxon>
        <taxon>Stemphylium</taxon>
    </lineage>
</organism>
<dbReference type="STRING" id="183478.A0A364MRP7"/>
<evidence type="ECO:0000256" key="1">
    <source>
        <dbReference type="ARBA" id="ARBA00001933"/>
    </source>
</evidence>
<evidence type="ECO:0000256" key="5">
    <source>
        <dbReference type="ARBA" id="ARBA00022898"/>
    </source>
</evidence>